<keyword evidence="2" id="KW-0804">Transcription</keyword>
<evidence type="ECO:0000256" key="1">
    <source>
        <dbReference type="ARBA" id="ARBA00023015"/>
    </source>
</evidence>
<reference evidence="5 6" key="1">
    <citation type="submission" date="2024-10" db="EMBL/GenBank/DDBJ databases">
        <title>The Natural Products Discovery Center: Release of the First 8490 Sequenced Strains for Exploring Actinobacteria Biosynthetic Diversity.</title>
        <authorList>
            <person name="Kalkreuter E."/>
            <person name="Kautsar S.A."/>
            <person name="Yang D."/>
            <person name="Bader C.D."/>
            <person name="Teijaro C.N."/>
            <person name="Fluegel L."/>
            <person name="Davis C.M."/>
            <person name="Simpson J.R."/>
            <person name="Lauterbach L."/>
            <person name="Steele A.D."/>
            <person name="Gui C."/>
            <person name="Meng S."/>
            <person name="Li G."/>
            <person name="Viehrig K."/>
            <person name="Ye F."/>
            <person name="Su P."/>
            <person name="Kiefer A.F."/>
            <person name="Nichols A."/>
            <person name="Cepeda A.J."/>
            <person name="Yan W."/>
            <person name="Fan B."/>
            <person name="Jiang Y."/>
            <person name="Adhikari A."/>
            <person name="Zheng C.-J."/>
            <person name="Schuster L."/>
            <person name="Cowan T.M."/>
            <person name="Smanski M.J."/>
            <person name="Chevrette M.G."/>
            <person name="De Carvalho L.P.S."/>
            <person name="Shen B."/>
        </authorList>
    </citation>
    <scope>NUCLEOTIDE SEQUENCE [LARGE SCALE GENOMIC DNA]</scope>
    <source>
        <strain evidence="5 6">NPDC020327</strain>
    </source>
</reference>
<feature type="domain" description="Putative zinc-finger" evidence="4">
    <location>
        <begin position="17"/>
        <end position="48"/>
    </location>
</feature>
<name>A0ABW7UTN3_9ACTN</name>
<gene>
    <name evidence="5" type="ORF">ACH429_18040</name>
</gene>
<evidence type="ECO:0000256" key="3">
    <source>
        <dbReference type="SAM" id="Phobius"/>
    </source>
</evidence>
<dbReference type="Pfam" id="PF13490">
    <property type="entry name" value="zf-HC2"/>
    <property type="match status" value="1"/>
</dbReference>
<keyword evidence="6" id="KW-1185">Reference proteome</keyword>
<evidence type="ECO:0000313" key="5">
    <source>
        <dbReference type="EMBL" id="MFI1965981.1"/>
    </source>
</evidence>
<dbReference type="RefSeq" id="WP_398718729.1">
    <property type="nucleotide sequence ID" value="NZ_JBIRWE010000007.1"/>
</dbReference>
<protein>
    <submittedName>
        <fullName evidence="5">Anti-sigma factor family protein</fullName>
    </submittedName>
</protein>
<organism evidence="5 6">
    <name type="scientific">Streptomyces pathocidini</name>
    <dbReference type="NCBI Taxonomy" id="1650571"/>
    <lineage>
        <taxon>Bacteria</taxon>
        <taxon>Bacillati</taxon>
        <taxon>Actinomycetota</taxon>
        <taxon>Actinomycetes</taxon>
        <taxon>Kitasatosporales</taxon>
        <taxon>Streptomycetaceae</taxon>
        <taxon>Streptomyces</taxon>
    </lineage>
</organism>
<evidence type="ECO:0000313" key="6">
    <source>
        <dbReference type="Proteomes" id="UP001611548"/>
    </source>
</evidence>
<accession>A0ABW7UTN3</accession>
<dbReference type="EMBL" id="JBIRWE010000007">
    <property type="protein sequence ID" value="MFI1965981.1"/>
    <property type="molecule type" value="Genomic_DNA"/>
</dbReference>
<sequence length="268" mass="28058">MTAHERARESASGRGPAHDAVGAYALGVLDPEDAARFEDHLASCDACAEQLEEFMGVEPLLATLAEVPPAAPGGVPDPVAPPVRPGPRMLDALVDEVAAVRRRRRLRGLCLAAAAAALIIGGPAVATVLTAGDDGGKDTALPHAHSTSPAEDAFFHHMTTKRTATDPVTKVTATVGTEGKAWGTHAVLELKNVKGPLKCSLVAVSRTGEREVVTSWSVPAWGYGIPDSPDRTARGPLYVHGGTAMDREAIDHFEVRTFDGDRLVSVDA</sequence>
<keyword evidence="3" id="KW-0812">Transmembrane</keyword>
<feature type="transmembrane region" description="Helical" evidence="3">
    <location>
        <begin position="109"/>
        <end position="129"/>
    </location>
</feature>
<keyword evidence="1" id="KW-0805">Transcription regulation</keyword>
<keyword evidence="3" id="KW-1133">Transmembrane helix</keyword>
<keyword evidence="3" id="KW-0472">Membrane</keyword>
<dbReference type="InterPro" id="IPR041916">
    <property type="entry name" value="Anti_sigma_zinc_sf"/>
</dbReference>
<evidence type="ECO:0000256" key="2">
    <source>
        <dbReference type="ARBA" id="ARBA00023163"/>
    </source>
</evidence>
<evidence type="ECO:0000259" key="4">
    <source>
        <dbReference type="Pfam" id="PF13490"/>
    </source>
</evidence>
<dbReference type="Proteomes" id="UP001611548">
    <property type="component" value="Unassembled WGS sequence"/>
</dbReference>
<comment type="caution">
    <text evidence="5">The sequence shown here is derived from an EMBL/GenBank/DDBJ whole genome shotgun (WGS) entry which is preliminary data.</text>
</comment>
<dbReference type="InterPro" id="IPR027383">
    <property type="entry name" value="Znf_put"/>
</dbReference>
<proteinExistence type="predicted"/>
<dbReference type="Gene3D" id="1.10.10.1320">
    <property type="entry name" value="Anti-sigma factor, zinc-finger domain"/>
    <property type="match status" value="1"/>
</dbReference>